<dbReference type="EMBL" id="JAGIZQ010000007">
    <property type="protein sequence ID" value="KAH6616970.1"/>
    <property type="molecule type" value="Genomic_DNA"/>
</dbReference>
<accession>A0ACB7NX06</accession>
<sequence length="927" mass="103444">MPALSITDPSDGRALLPGRPGLGTNGQRIVLWANYFKMDAKVAYLYRYDLRVSGTKVSEEEGEPAKKKIKSEGNEDANNGKREAKGNKLAKLIELALSQLPRNSVVATEYKQQLITKEKLELPADGHVPVTLVEPNRKDETWFVRFDGPSTINVQGLMDYLKLTERDNDGVFPKYPEEIDALGVVLGHTPRSNAGTAAVGRSRFFAIDSGRKDEAMMDPKSYIEILRGYVQSVRPATGRLLLNTNVTHGVFRKGTRFEDLFRMHHLAQMDTKGGDPKTLVDMHKLISKTRIRCRIPADNGQWHVSERGAAGLARVGDGGKEAEDRPMFRPNTGRFGCPATVKFFLRASDKPPPPGLVYNSWVRVDDYYRARYKINVNKGLPLINVGTSRKAIYIPAEYCELLPGQPLKSRLSPTDQDVMIQFACRPPPANAQSITTSARSLLALDNNKLLANFGITVDKQLITVEGRELRPPSISYLKGNITPADGGWLMKGVRICQPGRRIANWTYLTIGDGTSDRLKRAVQDFARFLNNDMGVPMNTQPAPANGYVSASHEQSLQNVFKKISTQKPQPDFLLVLIPNKDAVTYNNIKKCGDCLFGIPTVCCREEKITDPKGQKGYFANVGLKVNLKFGGVNHRVQDTTGLVAKTMFVGYDVTHPTNLPAGAAENAPSLVGLVASVDKDLAQWPAVTWANRARVEEVGQNDDGQFVRHFKDRLRLWQDANNKQLPENIIIFRDGVSEGQFNMVLKDELPNIRQACRETYKAGKNSQPRISLIVSVKRHQTRFYPTDPNHMHQRSKSPKEGTIVDRGVTNVRCWDFFLQAHASLQGTARPAHYTVLLDEIFRAKFGAKAADVLEKLTHDMCYAYGRATKAVSICPPAYYADLVATRARIHKDELFDDGRTETGELSTRSTAMARTVHDKLRNTMYYI</sequence>
<comment type="caution">
    <text evidence="1">The sequence shown here is derived from an EMBL/GenBank/DDBJ whole genome shotgun (WGS) entry which is preliminary data.</text>
</comment>
<proteinExistence type="predicted"/>
<name>A0ACB7NX06_9PEZI</name>
<organism evidence="1 2">
    <name type="scientific">Chaetomium tenue</name>
    <dbReference type="NCBI Taxonomy" id="1854479"/>
    <lineage>
        <taxon>Eukaryota</taxon>
        <taxon>Fungi</taxon>
        <taxon>Dikarya</taxon>
        <taxon>Ascomycota</taxon>
        <taxon>Pezizomycotina</taxon>
        <taxon>Sordariomycetes</taxon>
        <taxon>Sordariomycetidae</taxon>
        <taxon>Sordariales</taxon>
        <taxon>Chaetomiaceae</taxon>
        <taxon>Chaetomium</taxon>
    </lineage>
</organism>
<reference evidence="1 2" key="1">
    <citation type="journal article" date="2021" name="Nat. Commun.">
        <title>Genetic determinants of endophytism in the Arabidopsis root mycobiome.</title>
        <authorList>
            <person name="Mesny F."/>
            <person name="Miyauchi S."/>
            <person name="Thiergart T."/>
            <person name="Pickel B."/>
            <person name="Atanasova L."/>
            <person name="Karlsson M."/>
            <person name="Huettel B."/>
            <person name="Barry K.W."/>
            <person name="Haridas S."/>
            <person name="Chen C."/>
            <person name="Bauer D."/>
            <person name="Andreopoulos W."/>
            <person name="Pangilinan J."/>
            <person name="LaButti K."/>
            <person name="Riley R."/>
            <person name="Lipzen A."/>
            <person name="Clum A."/>
            <person name="Drula E."/>
            <person name="Henrissat B."/>
            <person name="Kohler A."/>
            <person name="Grigoriev I.V."/>
            <person name="Martin F.M."/>
            <person name="Hacquard S."/>
        </authorList>
    </citation>
    <scope>NUCLEOTIDE SEQUENCE [LARGE SCALE GENOMIC DNA]</scope>
    <source>
        <strain evidence="1 2">MPI-SDFR-AT-0079</strain>
    </source>
</reference>
<evidence type="ECO:0000313" key="1">
    <source>
        <dbReference type="EMBL" id="KAH6616970.1"/>
    </source>
</evidence>
<gene>
    <name evidence="1" type="ORF">F5144DRAFT_585085</name>
</gene>
<evidence type="ECO:0000313" key="2">
    <source>
        <dbReference type="Proteomes" id="UP000724584"/>
    </source>
</evidence>
<dbReference type="Proteomes" id="UP000724584">
    <property type="component" value="Unassembled WGS sequence"/>
</dbReference>
<keyword evidence="2" id="KW-1185">Reference proteome</keyword>
<protein>
    <submittedName>
        <fullName evidence="1">Ribonuclease H-like domain-containing protein</fullName>
    </submittedName>
</protein>